<protein>
    <submittedName>
        <fullName evidence="5">TetR family transcriptional regulator</fullName>
    </submittedName>
</protein>
<dbReference type="SUPFAM" id="SSF46689">
    <property type="entry name" value="Homeodomain-like"/>
    <property type="match status" value="1"/>
</dbReference>
<keyword evidence="3" id="KW-0812">Transmembrane</keyword>
<dbReference type="AlphaFoldDB" id="A0A5J4KW36"/>
<comment type="caution">
    <text evidence="5">The sequence shown here is derived from an EMBL/GenBank/DDBJ whole genome shotgun (WGS) entry which is preliminary data.</text>
</comment>
<keyword evidence="6" id="KW-1185">Reference proteome</keyword>
<evidence type="ECO:0000256" key="3">
    <source>
        <dbReference type="SAM" id="Phobius"/>
    </source>
</evidence>
<dbReference type="PANTHER" id="PTHR30055:SF226">
    <property type="entry name" value="HTH-TYPE TRANSCRIPTIONAL REGULATOR PKSA"/>
    <property type="match status" value="1"/>
</dbReference>
<gene>
    <name evidence="5" type="ORF">KDW_58750</name>
</gene>
<reference evidence="5 6" key="1">
    <citation type="submission" date="2019-10" db="EMBL/GenBank/DDBJ databases">
        <title>Dictyobacter vulcani sp. nov., within the class Ktedonobacteria, isolated from soil of volcanic Mt. Zao.</title>
        <authorList>
            <person name="Zheng Y."/>
            <person name="Wang C.M."/>
            <person name="Sakai Y."/>
            <person name="Abe K."/>
            <person name="Yokota A."/>
            <person name="Yabe S."/>
        </authorList>
    </citation>
    <scope>NUCLEOTIDE SEQUENCE [LARGE SCALE GENOMIC DNA]</scope>
    <source>
        <strain evidence="5 6">W12</strain>
    </source>
</reference>
<evidence type="ECO:0000313" key="5">
    <source>
        <dbReference type="EMBL" id="GER91713.1"/>
    </source>
</evidence>
<dbReference type="RefSeq" id="WP_162005704.1">
    <property type="nucleotide sequence ID" value="NZ_BKZW01000004.1"/>
</dbReference>
<evidence type="ECO:0000256" key="1">
    <source>
        <dbReference type="ARBA" id="ARBA00023125"/>
    </source>
</evidence>
<accession>A0A5J4KW36</accession>
<dbReference type="Pfam" id="PF00440">
    <property type="entry name" value="TetR_N"/>
    <property type="match status" value="1"/>
</dbReference>
<evidence type="ECO:0000313" key="6">
    <source>
        <dbReference type="Proteomes" id="UP000326912"/>
    </source>
</evidence>
<dbReference type="PRINTS" id="PR00455">
    <property type="entry name" value="HTHTETR"/>
</dbReference>
<dbReference type="EMBL" id="BKZW01000004">
    <property type="protein sequence ID" value="GER91713.1"/>
    <property type="molecule type" value="Genomic_DNA"/>
</dbReference>
<organism evidence="5 6">
    <name type="scientific">Dictyobacter vulcani</name>
    <dbReference type="NCBI Taxonomy" id="2607529"/>
    <lineage>
        <taxon>Bacteria</taxon>
        <taxon>Bacillati</taxon>
        <taxon>Chloroflexota</taxon>
        <taxon>Ktedonobacteria</taxon>
        <taxon>Ktedonobacterales</taxon>
        <taxon>Dictyobacteraceae</taxon>
        <taxon>Dictyobacter</taxon>
    </lineage>
</organism>
<evidence type="ECO:0000256" key="2">
    <source>
        <dbReference type="PROSITE-ProRule" id="PRU00335"/>
    </source>
</evidence>
<feature type="DNA-binding region" description="H-T-H motif" evidence="2">
    <location>
        <begin position="42"/>
        <end position="61"/>
    </location>
</feature>
<name>A0A5J4KW36_9CHLR</name>
<dbReference type="GO" id="GO:0003700">
    <property type="term" value="F:DNA-binding transcription factor activity"/>
    <property type="evidence" value="ECO:0007669"/>
    <property type="project" value="TreeGrafter"/>
</dbReference>
<dbReference type="InterPro" id="IPR050109">
    <property type="entry name" value="HTH-type_TetR-like_transc_reg"/>
</dbReference>
<feature type="domain" description="HTH tetR-type" evidence="4">
    <location>
        <begin position="19"/>
        <end position="79"/>
    </location>
</feature>
<dbReference type="PANTHER" id="PTHR30055">
    <property type="entry name" value="HTH-TYPE TRANSCRIPTIONAL REGULATOR RUTR"/>
    <property type="match status" value="1"/>
</dbReference>
<keyword evidence="3" id="KW-0472">Membrane</keyword>
<dbReference type="InterPro" id="IPR009057">
    <property type="entry name" value="Homeodomain-like_sf"/>
</dbReference>
<sequence>MTKVVRGVGAGEPEVSRRRERAERILDAAAALILRWGFQKTTLDDVSRQAGVAKGTMYLHWKTREELFRALIGREKLAMAEDLRQRISADPAGATLRGILKYSALALMQRPLLKAVLMRDIDVLGKLAQGEQSRTAHVEKLMGFNVYLELLRDYGLIRTDLSLRAQIYMFSAIFMGFFFVAPLMPDEYTLSDEELADLMAETVHRTLEADRPVPADELQTISQNFMHYLDLAVEKAQTQFQKEVES</sequence>
<feature type="transmembrane region" description="Helical" evidence="3">
    <location>
        <begin position="167"/>
        <end position="184"/>
    </location>
</feature>
<evidence type="ECO:0000259" key="4">
    <source>
        <dbReference type="PROSITE" id="PS50977"/>
    </source>
</evidence>
<dbReference type="PROSITE" id="PS50977">
    <property type="entry name" value="HTH_TETR_2"/>
    <property type="match status" value="1"/>
</dbReference>
<keyword evidence="3" id="KW-1133">Transmembrane helix</keyword>
<dbReference type="InterPro" id="IPR001647">
    <property type="entry name" value="HTH_TetR"/>
</dbReference>
<dbReference type="GO" id="GO:0000976">
    <property type="term" value="F:transcription cis-regulatory region binding"/>
    <property type="evidence" value="ECO:0007669"/>
    <property type="project" value="TreeGrafter"/>
</dbReference>
<dbReference type="Proteomes" id="UP000326912">
    <property type="component" value="Unassembled WGS sequence"/>
</dbReference>
<dbReference type="Gene3D" id="1.10.357.10">
    <property type="entry name" value="Tetracycline Repressor, domain 2"/>
    <property type="match status" value="1"/>
</dbReference>
<proteinExistence type="predicted"/>
<keyword evidence="1 2" id="KW-0238">DNA-binding</keyword>